<dbReference type="InterPro" id="IPR011050">
    <property type="entry name" value="Pectin_lyase_fold/virulence"/>
</dbReference>
<name>A1ZZW8_MICM2</name>
<gene>
    <name evidence="2" type="ORF">M23134_02704</name>
</gene>
<dbReference type="PANTHER" id="PTHR41339:SF1">
    <property type="entry name" value="SECRETED PROTEIN"/>
    <property type="match status" value="1"/>
</dbReference>
<feature type="signal peptide" evidence="1">
    <location>
        <begin position="1"/>
        <end position="33"/>
    </location>
</feature>
<feature type="chain" id="PRO_5002642083" evidence="1">
    <location>
        <begin position="34"/>
        <end position="484"/>
    </location>
</feature>
<evidence type="ECO:0000313" key="2">
    <source>
        <dbReference type="EMBL" id="EAY24084.1"/>
    </source>
</evidence>
<proteinExistence type="predicted"/>
<dbReference type="Proteomes" id="UP000004095">
    <property type="component" value="Unassembled WGS sequence"/>
</dbReference>
<keyword evidence="1" id="KW-0732">Signal</keyword>
<keyword evidence="3" id="KW-1185">Reference proteome</keyword>
<reference evidence="2 3" key="1">
    <citation type="submission" date="2007-01" db="EMBL/GenBank/DDBJ databases">
        <authorList>
            <person name="Haygood M."/>
            <person name="Podell S."/>
            <person name="Anderson C."/>
            <person name="Hopkinson B."/>
            <person name="Roe K."/>
            <person name="Barbeau K."/>
            <person name="Gaasterland T."/>
            <person name="Ferriera S."/>
            <person name="Johnson J."/>
            <person name="Kravitz S."/>
            <person name="Beeson K."/>
            <person name="Sutton G."/>
            <person name="Rogers Y.-H."/>
            <person name="Friedman R."/>
            <person name="Frazier M."/>
            <person name="Venter J.C."/>
        </authorList>
    </citation>
    <scope>NUCLEOTIDE SEQUENCE [LARGE SCALE GENOMIC DNA]</scope>
    <source>
        <strain evidence="2 3">ATCC 23134</strain>
    </source>
</reference>
<evidence type="ECO:0000256" key="1">
    <source>
        <dbReference type="SAM" id="SignalP"/>
    </source>
</evidence>
<dbReference type="EMBL" id="AAWS01000083">
    <property type="protein sequence ID" value="EAY24084.1"/>
    <property type="molecule type" value="Genomic_DNA"/>
</dbReference>
<dbReference type="PANTHER" id="PTHR41339">
    <property type="entry name" value="LIPL48"/>
    <property type="match status" value="1"/>
</dbReference>
<sequence length="484" mass="51482">MRHQKQKILKTFNQMRKLLYSTLFLSMMAFVFSSCKKDETTPTNPTATLITEGTDAATSRASVSYKDQGEGTGTTTWTKDKVYILDGLVFVNDGQTLTIEAGTVIKGKPGEAANASALVVARGGKIQAVGTATEPIIFTAESDKLDGSLGTQNGLWGGLIVLGKAGLNSGQGQSAVEGIPDTETRGLYGGTIDTDNSGTLKYVSIRHGGTNIGANNEINGLTLGGVGSGTTIDYVEVFANQDDGIEFFGGTVSVTHAVVSHCGDDNIDYDEGYRGENNQFFLIYQATAAGDRGGEHDGGTSPEDGTPYATPKFYNITYVGNGSKRALTFRDNAGGKYYNSIFFNWDKGIDIEYIKDGESSKKRFDAKDLLLENNTFSNITAGTTADKLLVPNYVKDDNDVIVADKYPAEADRNAFVASLNSYFATAGNTYEANAITRANVVPANNNTAVSTGAPTAAAYRGAFAAGQTPWYNTWTALAAQNLVQ</sequence>
<evidence type="ECO:0000313" key="3">
    <source>
        <dbReference type="Proteomes" id="UP000004095"/>
    </source>
</evidence>
<organism evidence="2 3">
    <name type="scientific">Microscilla marina ATCC 23134</name>
    <dbReference type="NCBI Taxonomy" id="313606"/>
    <lineage>
        <taxon>Bacteria</taxon>
        <taxon>Pseudomonadati</taxon>
        <taxon>Bacteroidota</taxon>
        <taxon>Cytophagia</taxon>
        <taxon>Cytophagales</taxon>
        <taxon>Microscillaceae</taxon>
        <taxon>Microscilla</taxon>
    </lineage>
</organism>
<dbReference type="eggNOG" id="COG3291">
    <property type="taxonomic scope" value="Bacteria"/>
</dbReference>
<dbReference type="AlphaFoldDB" id="A1ZZW8"/>
<comment type="caution">
    <text evidence="2">The sequence shown here is derived from an EMBL/GenBank/DDBJ whole genome shotgun (WGS) entry which is preliminary data.</text>
</comment>
<accession>A1ZZW8</accession>
<dbReference type="SUPFAM" id="SSF51126">
    <property type="entry name" value="Pectin lyase-like"/>
    <property type="match status" value="1"/>
</dbReference>
<dbReference type="PROSITE" id="PS51257">
    <property type="entry name" value="PROKAR_LIPOPROTEIN"/>
    <property type="match status" value="1"/>
</dbReference>
<protein>
    <submittedName>
        <fullName evidence="2">LipL48</fullName>
    </submittedName>
</protein>